<evidence type="ECO:0000313" key="4">
    <source>
        <dbReference type="Proteomes" id="UP001190491"/>
    </source>
</evidence>
<evidence type="ECO:0000313" key="2">
    <source>
        <dbReference type="EMBL" id="CAJ0890113.1"/>
    </source>
</evidence>
<reference evidence="1 3" key="1">
    <citation type="submission" date="2023-07" db="EMBL/GenBank/DDBJ databases">
        <authorList>
            <person name="Peeters C."/>
        </authorList>
    </citation>
    <scope>NUCLEOTIDE SEQUENCE</scope>
    <source>
        <strain evidence="2 3">LMG 32965</strain>
        <strain evidence="1">R-77567</strain>
    </source>
</reference>
<evidence type="ECO:0000313" key="1">
    <source>
        <dbReference type="EMBL" id="CAJ0885549.1"/>
    </source>
</evidence>
<dbReference type="AlphaFoldDB" id="A0AAD2C435"/>
<name>A0AAD2C435_9RALS</name>
<comment type="caution">
    <text evidence="1">The sequence shown here is derived from an EMBL/GenBank/DDBJ whole genome shotgun (WGS) entry which is preliminary data.</text>
</comment>
<dbReference type="EMBL" id="CAUDKO010000009">
    <property type="protein sequence ID" value="CAJ0885549.1"/>
    <property type="molecule type" value="Genomic_DNA"/>
</dbReference>
<accession>A0AAD2C435</accession>
<protein>
    <submittedName>
        <fullName evidence="1">Uncharacterized protein</fullName>
    </submittedName>
</protein>
<dbReference type="EMBL" id="CAUDLI010000007">
    <property type="protein sequence ID" value="CAJ0890113.1"/>
    <property type="molecule type" value="Genomic_DNA"/>
</dbReference>
<dbReference type="Proteomes" id="UP001189792">
    <property type="component" value="Unassembled WGS sequence"/>
</dbReference>
<organism evidence="1 4">
    <name type="scientific">Ralstonia flatus</name>
    <dbReference type="NCBI Taxonomy" id="3058601"/>
    <lineage>
        <taxon>Bacteria</taxon>
        <taxon>Pseudomonadati</taxon>
        <taxon>Pseudomonadota</taxon>
        <taxon>Betaproteobacteria</taxon>
        <taxon>Burkholderiales</taxon>
        <taxon>Burkholderiaceae</taxon>
        <taxon>Ralstonia</taxon>
    </lineage>
</organism>
<sequence length="73" mass="8048">MGYDLDFGQLYAAGESGMLSIFHVTASGMTKIGESFVEPIAHSLAIDAATREICFRLKDIDRHPMMRVMRLGA</sequence>
<evidence type="ECO:0000313" key="3">
    <source>
        <dbReference type="Proteomes" id="UP001189792"/>
    </source>
</evidence>
<proteinExistence type="predicted"/>
<gene>
    <name evidence="2" type="ORF">R77564_03431</name>
    <name evidence="1" type="ORF">R77567_03767</name>
</gene>
<keyword evidence="3" id="KW-1185">Reference proteome</keyword>
<dbReference type="RefSeq" id="WP_316887267.1">
    <property type="nucleotide sequence ID" value="NZ_CAUDLI010000007.1"/>
</dbReference>
<dbReference type="Proteomes" id="UP001190491">
    <property type="component" value="Unassembled WGS sequence"/>
</dbReference>